<dbReference type="SMART" id="SM00220">
    <property type="entry name" value="S_TKc"/>
    <property type="match status" value="1"/>
</dbReference>
<accession>A0A485LBI5</accession>
<keyword evidence="2" id="KW-0472">Membrane</keyword>
<dbReference type="OrthoDB" id="4062651at2759"/>
<dbReference type="InterPro" id="IPR011009">
    <property type="entry name" value="Kinase-like_dom_sf"/>
</dbReference>
<evidence type="ECO:0000313" key="5">
    <source>
        <dbReference type="EMBL" id="VFT95603.1"/>
    </source>
</evidence>
<dbReference type="EMBL" id="CAADRA010006440">
    <property type="protein sequence ID" value="VFT95603.1"/>
    <property type="molecule type" value="Genomic_DNA"/>
</dbReference>
<dbReference type="CDD" id="cd13999">
    <property type="entry name" value="STKc_MAP3K-like"/>
    <property type="match status" value="1"/>
</dbReference>
<dbReference type="EMBL" id="VJMH01006419">
    <property type="protein sequence ID" value="KAF0689708.1"/>
    <property type="molecule type" value="Genomic_DNA"/>
</dbReference>
<dbReference type="GO" id="GO:0005524">
    <property type="term" value="F:ATP binding"/>
    <property type="evidence" value="ECO:0007669"/>
    <property type="project" value="InterPro"/>
</dbReference>
<reference evidence="5 6" key="1">
    <citation type="submission" date="2019-03" db="EMBL/GenBank/DDBJ databases">
        <authorList>
            <person name="Gaulin E."/>
            <person name="Dumas B."/>
        </authorList>
    </citation>
    <scope>NUCLEOTIDE SEQUENCE [LARGE SCALE GENOMIC DNA]</scope>
    <source>
        <strain evidence="5">CBS 568.67</strain>
    </source>
</reference>
<organism evidence="5 6">
    <name type="scientific">Aphanomyces stellatus</name>
    <dbReference type="NCBI Taxonomy" id="120398"/>
    <lineage>
        <taxon>Eukaryota</taxon>
        <taxon>Sar</taxon>
        <taxon>Stramenopiles</taxon>
        <taxon>Oomycota</taxon>
        <taxon>Saprolegniomycetes</taxon>
        <taxon>Saprolegniales</taxon>
        <taxon>Verrucalvaceae</taxon>
        <taxon>Aphanomyces</taxon>
    </lineage>
</organism>
<dbReference type="PROSITE" id="PS50011">
    <property type="entry name" value="PROTEIN_KINASE_DOM"/>
    <property type="match status" value="1"/>
</dbReference>
<feature type="transmembrane region" description="Helical" evidence="2">
    <location>
        <begin position="62"/>
        <end position="81"/>
    </location>
</feature>
<dbReference type="InterPro" id="IPR001245">
    <property type="entry name" value="Ser-Thr/Tyr_kinase_cat_dom"/>
</dbReference>
<keyword evidence="2" id="KW-1133">Transmembrane helix</keyword>
<feature type="region of interest" description="Disordered" evidence="1">
    <location>
        <begin position="89"/>
        <end position="134"/>
    </location>
</feature>
<evidence type="ECO:0000256" key="1">
    <source>
        <dbReference type="SAM" id="MobiDB-lite"/>
    </source>
</evidence>
<dbReference type="PRINTS" id="PR00109">
    <property type="entry name" value="TYRKINASE"/>
</dbReference>
<dbReference type="PANTHER" id="PTHR44329">
    <property type="entry name" value="SERINE/THREONINE-PROTEIN KINASE TNNI3K-RELATED"/>
    <property type="match status" value="1"/>
</dbReference>
<protein>
    <submittedName>
        <fullName evidence="5">Aste57867_18869 protein</fullName>
    </submittedName>
</protein>
<evidence type="ECO:0000256" key="2">
    <source>
        <dbReference type="SAM" id="Phobius"/>
    </source>
</evidence>
<dbReference type="InterPro" id="IPR051681">
    <property type="entry name" value="Ser/Thr_Kinases-Pseudokinases"/>
</dbReference>
<dbReference type="GO" id="GO:0004674">
    <property type="term" value="F:protein serine/threonine kinase activity"/>
    <property type="evidence" value="ECO:0007669"/>
    <property type="project" value="TreeGrafter"/>
</dbReference>
<dbReference type="InterPro" id="IPR000719">
    <property type="entry name" value="Prot_kinase_dom"/>
</dbReference>
<reference evidence="4" key="2">
    <citation type="submission" date="2019-06" db="EMBL/GenBank/DDBJ databases">
        <title>Genomics analysis of Aphanomyces spp. identifies a new class of oomycete effector associated with host adaptation.</title>
        <authorList>
            <person name="Gaulin E."/>
        </authorList>
    </citation>
    <scope>NUCLEOTIDE SEQUENCE</scope>
    <source>
        <strain evidence="4">CBS 578.67</strain>
    </source>
</reference>
<gene>
    <name evidence="5" type="primary">Aste57867_18869</name>
    <name evidence="4" type="ORF">As57867_018805</name>
    <name evidence="5" type="ORF">ASTE57867_18869</name>
</gene>
<keyword evidence="6" id="KW-1185">Reference proteome</keyword>
<dbReference type="PANTHER" id="PTHR44329:SF214">
    <property type="entry name" value="PROTEIN KINASE DOMAIN-CONTAINING PROTEIN"/>
    <property type="match status" value="1"/>
</dbReference>
<keyword evidence="2" id="KW-0812">Transmembrane</keyword>
<dbReference type="Gene3D" id="1.10.510.10">
    <property type="entry name" value="Transferase(Phosphotransferase) domain 1"/>
    <property type="match status" value="1"/>
</dbReference>
<evidence type="ECO:0000313" key="6">
    <source>
        <dbReference type="Proteomes" id="UP000332933"/>
    </source>
</evidence>
<dbReference type="Pfam" id="PF07714">
    <property type="entry name" value="PK_Tyr_Ser-Thr"/>
    <property type="match status" value="1"/>
</dbReference>
<dbReference type="PROSITE" id="PS00108">
    <property type="entry name" value="PROTEIN_KINASE_ST"/>
    <property type="match status" value="1"/>
</dbReference>
<dbReference type="InterPro" id="IPR008271">
    <property type="entry name" value="Ser/Thr_kinase_AS"/>
</dbReference>
<feature type="domain" description="Protein kinase" evidence="3">
    <location>
        <begin position="172"/>
        <end position="443"/>
    </location>
</feature>
<evidence type="ECO:0000259" key="3">
    <source>
        <dbReference type="PROSITE" id="PS50011"/>
    </source>
</evidence>
<feature type="compositionally biased region" description="Pro residues" evidence="1">
    <location>
        <begin position="1"/>
        <end position="10"/>
    </location>
</feature>
<proteinExistence type="predicted"/>
<feature type="region of interest" description="Disordered" evidence="1">
    <location>
        <begin position="1"/>
        <end position="27"/>
    </location>
</feature>
<evidence type="ECO:0000313" key="4">
    <source>
        <dbReference type="EMBL" id="KAF0689708.1"/>
    </source>
</evidence>
<name>A0A485LBI5_9STRA</name>
<sequence>MTRDVPPPAPNYKRERGRRAAKSSSPVITQKLRRMESSMRAAMMRLRRLEDAGGSSNNTLNIGLGVAIGVILLLVVGFWLWQRQKTKRKLEERHARRANQRPFRSEDEDDQRTINFANGKPPKQGGNPTNGDNYYLEDDEYRHAKNKKAAAKQALFQLDQEMLDAKLEFNAIQYTRKLTKGAFGEVWLGQYRGKYVAIKQILEERKNDTKEIECFVAEIKLMLNLKHPNILDFIGFSWNPKDHNLCFLTEYMKNGDLFYYLQKRKSILTWKREKIQLALDIAQGLVYLHSLTPKIIHRDLKSKNVLLDEKFTAKINDFGISRVRQFEETMTAGVGTALWAAPEVFMAKKYNDRADIYSLGVVLSELDTCAIPFADQAIGKNGKLDGMAVIKLVTQKRAKPTFSAHCPRPVMDLAMLCLDYEPDNRPSAAEVVRLIQEEIKPALEAY</sequence>
<dbReference type="AlphaFoldDB" id="A0A485LBI5"/>
<dbReference type="Proteomes" id="UP000332933">
    <property type="component" value="Unassembled WGS sequence"/>
</dbReference>
<dbReference type="SUPFAM" id="SSF56112">
    <property type="entry name" value="Protein kinase-like (PK-like)"/>
    <property type="match status" value="1"/>
</dbReference>